<dbReference type="PROSITE" id="PS00194">
    <property type="entry name" value="THIOREDOXIN_1"/>
    <property type="match status" value="1"/>
</dbReference>
<dbReference type="GO" id="GO:0016209">
    <property type="term" value="F:antioxidant activity"/>
    <property type="evidence" value="ECO:0007669"/>
    <property type="project" value="InterPro"/>
</dbReference>
<evidence type="ECO:0000313" key="4">
    <source>
        <dbReference type="EMBL" id="TVT59771.1"/>
    </source>
</evidence>
<dbReference type="Gene3D" id="3.40.30.10">
    <property type="entry name" value="Glutaredoxin"/>
    <property type="match status" value="1"/>
</dbReference>
<dbReference type="Pfam" id="PF00578">
    <property type="entry name" value="AhpC-TSA"/>
    <property type="match status" value="1"/>
</dbReference>
<name>A0A558DFH1_9GAMM</name>
<dbReference type="AlphaFoldDB" id="A0A558DFH1"/>
<evidence type="ECO:0000256" key="1">
    <source>
        <dbReference type="ARBA" id="ARBA00023284"/>
    </source>
</evidence>
<feature type="chain" id="PRO_5021797490" evidence="2">
    <location>
        <begin position="25"/>
        <end position="172"/>
    </location>
</feature>
<evidence type="ECO:0000256" key="2">
    <source>
        <dbReference type="SAM" id="SignalP"/>
    </source>
</evidence>
<dbReference type="PANTHER" id="PTHR42852:SF17">
    <property type="entry name" value="THIOREDOXIN-LIKE PROTEIN HI_1115"/>
    <property type="match status" value="1"/>
</dbReference>
<dbReference type="Proteomes" id="UP000317355">
    <property type="component" value="Unassembled WGS sequence"/>
</dbReference>
<dbReference type="InterPro" id="IPR017937">
    <property type="entry name" value="Thioredoxin_CS"/>
</dbReference>
<dbReference type="PROSITE" id="PS51352">
    <property type="entry name" value="THIOREDOXIN_2"/>
    <property type="match status" value="1"/>
</dbReference>
<evidence type="ECO:0000259" key="3">
    <source>
        <dbReference type="PROSITE" id="PS51352"/>
    </source>
</evidence>
<dbReference type="InterPro" id="IPR036249">
    <property type="entry name" value="Thioredoxin-like_sf"/>
</dbReference>
<sequence length="172" mass="19342">MKLPHFSAILLATFLLFCFGTANAARLLTLLDERPEAPPFVLKDTKGNAVSLADYRGKVLVINFWATWCPSCRKEMPSLNRGAAWLKKFGVELIAINVGEKPGRVADYLTKEPVDFPILLDLDTDVSTRWDAMRLPITYVVDQEGRIVFRALGSREWDKPELLVPIRSLALP</sequence>
<dbReference type="GO" id="GO:0015036">
    <property type="term" value="F:disulfide oxidoreductase activity"/>
    <property type="evidence" value="ECO:0007669"/>
    <property type="project" value="UniProtKB-ARBA"/>
</dbReference>
<keyword evidence="1" id="KW-0676">Redox-active center</keyword>
<proteinExistence type="predicted"/>
<dbReference type="InterPro" id="IPR050553">
    <property type="entry name" value="Thioredoxin_ResA/DsbE_sf"/>
</dbReference>
<protein>
    <submittedName>
        <fullName evidence="4">TlpA family protein disulfide reductase</fullName>
    </submittedName>
</protein>
<dbReference type="SUPFAM" id="SSF52833">
    <property type="entry name" value="Thioredoxin-like"/>
    <property type="match status" value="1"/>
</dbReference>
<accession>A0A558DFH1</accession>
<gene>
    <name evidence="4" type="ORF">FHK82_01965</name>
</gene>
<dbReference type="CDD" id="cd02966">
    <property type="entry name" value="TlpA_like_family"/>
    <property type="match status" value="1"/>
</dbReference>
<dbReference type="InterPro" id="IPR013766">
    <property type="entry name" value="Thioredoxin_domain"/>
</dbReference>
<evidence type="ECO:0000313" key="5">
    <source>
        <dbReference type="Proteomes" id="UP000317355"/>
    </source>
</evidence>
<dbReference type="PANTHER" id="PTHR42852">
    <property type="entry name" value="THIOL:DISULFIDE INTERCHANGE PROTEIN DSBE"/>
    <property type="match status" value="1"/>
</dbReference>
<dbReference type="InterPro" id="IPR000866">
    <property type="entry name" value="AhpC/TSA"/>
</dbReference>
<feature type="signal peptide" evidence="2">
    <location>
        <begin position="1"/>
        <end position="24"/>
    </location>
</feature>
<dbReference type="EMBL" id="VMRY01000003">
    <property type="protein sequence ID" value="TVT59771.1"/>
    <property type="molecule type" value="Genomic_DNA"/>
</dbReference>
<organism evidence="4 5">
    <name type="scientific">Sedimenticola thiotaurini</name>
    <dbReference type="NCBI Taxonomy" id="1543721"/>
    <lineage>
        <taxon>Bacteria</taxon>
        <taxon>Pseudomonadati</taxon>
        <taxon>Pseudomonadota</taxon>
        <taxon>Gammaproteobacteria</taxon>
        <taxon>Chromatiales</taxon>
        <taxon>Sedimenticolaceae</taxon>
        <taxon>Sedimenticola</taxon>
    </lineage>
</organism>
<feature type="domain" description="Thioredoxin" evidence="3">
    <location>
        <begin position="31"/>
        <end position="171"/>
    </location>
</feature>
<comment type="caution">
    <text evidence="4">The sequence shown here is derived from an EMBL/GenBank/DDBJ whole genome shotgun (WGS) entry which is preliminary data.</text>
</comment>
<reference evidence="4 5" key="1">
    <citation type="submission" date="2019-07" db="EMBL/GenBank/DDBJ databases">
        <title>The pathways for chlorine oxyanion respiration interact through the shared metabolite chlorate.</title>
        <authorList>
            <person name="Barnum T.P."/>
            <person name="Cheng Y."/>
            <person name="Hill K.A."/>
            <person name="Lucas L.N."/>
            <person name="Carlson H.K."/>
            <person name="Coates J.D."/>
        </authorList>
    </citation>
    <scope>NUCLEOTIDE SEQUENCE [LARGE SCALE GENOMIC DNA]</scope>
    <source>
        <strain evidence="4">BK-3</strain>
    </source>
</reference>
<keyword evidence="2" id="KW-0732">Signal</keyword>